<accession>A0A4Y2KGQ4</accession>
<dbReference type="Gene3D" id="3.40.50.300">
    <property type="entry name" value="P-loop containing nucleotide triphosphate hydrolases"/>
    <property type="match status" value="1"/>
</dbReference>
<dbReference type="EMBL" id="BGPR01004581">
    <property type="protein sequence ID" value="GBN01100.1"/>
    <property type="molecule type" value="Genomic_DNA"/>
</dbReference>
<sequence length="509" mass="58414">MENEPQITNFIDNVLMNSTLSLLERGEHEIVLRDNYRHVVLILGNTGSGKSTFTQWIAGDNTKLIAKEVREDTGEYIIEDNNRIGNSTLKSKTVFPELVIDPKTSIAYYDCPGFDDSRSTSNELATTYFIKKVLDHAESIKMIFTVSYPSVRKGVDRQDFMKLLRHVTDLIRDIDKFESSFAMIVTKVDNQYIRKGNSFVLVEDAKVLDAIVDFLLEVQCYLDERTDLPEISDKERKLLENSSRFISKLLIKDSKQYSRIGIFRRPDQAGPLSNITLLQQGKEHVENILHEKLKFTEKADDDFGHTISERSKNNIKDLMEEVNQAMWSNLNEIAKSMRDYYKNLVEQIRTKIKSFNSYDVSMEVDVSEAQKFSAKLSNGYRITSDIVKQMKTVRDIGKVSRAVSEIISKLDINVRDDLLVYVSNQGNFFKFLQTVSGKEFSSRSWEDLYIPIITYISESKTIIQDDVINVSESIGDRIQSDLNSIAKVIQSDITGKRKLQEILKNYLKG</sequence>
<organism evidence="1 2">
    <name type="scientific">Araneus ventricosus</name>
    <name type="common">Orbweaver spider</name>
    <name type="synonym">Epeira ventricosa</name>
    <dbReference type="NCBI Taxonomy" id="182803"/>
    <lineage>
        <taxon>Eukaryota</taxon>
        <taxon>Metazoa</taxon>
        <taxon>Ecdysozoa</taxon>
        <taxon>Arthropoda</taxon>
        <taxon>Chelicerata</taxon>
        <taxon>Arachnida</taxon>
        <taxon>Araneae</taxon>
        <taxon>Araneomorphae</taxon>
        <taxon>Entelegynae</taxon>
        <taxon>Araneoidea</taxon>
        <taxon>Araneidae</taxon>
        <taxon>Araneus</taxon>
    </lineage>
</organism>
<reference evidence="1 2" key="1">
    <citation type="journal article" date="2019" name="Sci. Rep.">
        <title>Orb-weaving spider Araneus ventricosus genome elucidates the spidroin gene catalogue.</title>
        <authorList>
            <person name="Kono N."/>
            <person name="Nakamura H."/>
            <person name="Ohtoshi R."/>
            <person name="Moran D.A.P."/>
            <person name="Shinohara A."/>
            <person name="Yoshida Y."/>
            <person name="Fujiwara M."/>
            <person name="Mori M."/>
            <person name="Tomita M."/>
            <person name="Arakawa K."/>
        </authorList>
    </citation>
    <scope>NUCLEOTIDE SEQUENCE [LARGE SCALE GENOMIC DNA]</scope>
</reference>
<protein>
    <recommendedName>
        <fullName evidence="3">G domain-containing protein</fullName>
    </recommendedName>
</protein>
<evidence type="ECO:0008006" key="3">
    <source>
        <dbReference type="Google" id="ProtNLM"/>
    </source>
</evidence>
<name>A0A4Y2KGQ4_ARAVE</name>
<comment type="caution">
    <text evidence="1">The sequence shown here is derived from an EMBL/GenBank/DDBJ whole genome shotgun (WGS) entry which is preliminary data.</text>
</comment>
<dbReference type="OrthoDB" id="2386367at2759"/>
<evidence type="ECO:0000313" key="1">
    <source>
        <dbReference type="EMBL" id="GBN01100.1"/>
    </source>
</evidence>
<gene>
    <name evidence="1" type="ORF">AVEN_198811_1</name>
</gene>
<dbReference type="InterPro" id="IPR027417">
    <property type="entry name" value="P-loop_NTPase"/>
</dbReference>
<dbReference type="SUPFAM" id="SSF52540">
    <property type="entry name" value="P-loop containing nucleoside triphosphate hydrolases"/>
    <property type="match status" value="1"/>
</dbReference>
<dbReference type="AlphaFoldDB" id="A0A4Y2KGQ4"/>
<evidence type="ECO:0000313" key="2">
    <source>
        <dbReference type="Proteomes" id="UP000499080"/>
    </source>
</evidence>
<proteinExistence type="predicted"/>
<keyword evidence="2" id="KW-1185">Reference proteome</keyword>
<dbReference type="Proteomes" id="UP000499080">
    <property type="component" value="Unassembled WGS sequence"/>
</dbReference>